<comment type="caution">
    <text evidence="8">The sequence shown here is derived from an EMBL/GenBank/DDBJ whole genome shotgun (WGS) entry which is preliminary data.</text>
</comment>
<dbReference type="InterPro" id="IPR036778">
    <property type="entry name" value="OHCU_decarboxylase_sf"/>
</dbReference>
<organism evidence="8 9">
    <name type="scientific">Streptomyces fildesensis</name>
    <dbReference type="NCBI Taxonomy" id="375757"/>
    <lineage>
        <taxon>Bacteria</taxon>
        <taxon>Bacillati</taxon>
        <taxon>Actinomycetota</taxon>
        <taxon>Actinomycetes</taxon>
        <taxon>Kitasatosporales</taxon>
        <taxon>Streptomycetaceae</taxon>
        <taxon>Streptomyces</taxon>
    </lineage>
</organism>
<dbReference type="Gene3D" id="1.10.3330.10">
    <property type="entry name" value="Oxo-4-hydroxy-4-carboxy-5-ureidoimidazoline decarboxylase"/>
    <property type="match status" value="1"/>
</dbReference>
<evidence type="ECO:0000256" key="4">
    <source>
        <dbReference type="ARBA" id="ARBA00022631"/>
    </source>
</evidence>
<evidence type="ECO:0000313" key="8">
    <source>
        <dbReference type="EMBL" id="MFI9099707.1"/>
    </source>
</evidence>
<dbReference type="GO" id="GO:0051997">
    <property type="term" value="F:2-oxo-4-hydroxy-4-carboxy-5-ureidoimidazoline decarboxylase activity"/>
    <property type="evidence" value="ECO:0007669"/>
    <property type="project" value="UniProtKB-EC"/>
</dbReference>
<comment type="catalytic activity">
    <reaction evidence="1">
        <text>5-hydroxy-2-oxo-4-ureido-2,5-dihydro-1H-imidazole-5-carboxylate + H(+) = (S)-allantoin + CO2</text>
        <dbReference type="Rhea" id="RHEA:26301"/>
        <dbReference type="ChEBI" id="CHEBI:15378"/>
        <dbReference type="ChEBI" id="CHEBI:15678"/>
        <dbReference type="ChEBI" id="CHEBI:16526"/>
        <dbReference type="ChEBI" id="CHEBI:58639"/>
        <dbReference type="EC" id="4.1.1.97"/>
    </reaction>
</comment>
<dbReference type="Pfam" id="PF09349">
    <property type="entry name" value="OHCU_decarbox"/>
    <property type="match status" value="2"/>
</dbReference>
<dbReference type="PANTHER" id="PTHR43466:SF1">
    <property type="entry name" value="2-OXO-4-HYDROXY-4-CARBOXY-5-UREIDOIMIDAZOLINE DECARBOXYLASE-RELATED"/>
    <property type="match status" value="1"/>
</dbReference>
<dbReference type="EMBL" id="JBITYG010000001">
    <property type="protein sequence ID" value="MFI9099707.1"/>
    <property type="molecule type" value="Genomic_DNA"/>
</dbReference>
<evidence type="ECO:0000256" key="1">
    <source>
        <dbReference type="ARBA" id="ARBA00001163"/>
    </source>
</evidence>
<dbReference type="NCBIfam" id="NF010372">
    <property type="entry name" value="PRK13798.1"/>
    <property type="match status" value="1"/>
</dbReference>
<dbReference type="Proteomes" id="UP001614394">
    <property type="component" value="Unassembled WGS sequence"/>
</dbReference>
<dbReference type="EC" id="4.1.1.97" evidence="3"/>
<evidence type="ECO:0000313" key="9">
    <source>
        <dbReference type="Proteomes" id="UP001614394"/>
    </source>
</evidence>
<reference evidence="8 9" key="1">
    <citation type="submission" date="2024-10" db="EMBL/GenBank/DDBJ databases">
        <title>The Natural Products Discovery Center: Release of the First 8490 Sequenced Strains for Exploring Actinobacteria Biosynthetic Diversity.</title>
        <authorList>
            <person name="Kalkreuter E."/>
            <person name="Kautsar S.A."/>
            <person name="Yang D."/>
            <person name="Bader C.D."/>
            <person name="Teijaro C.N."/>
            <person name="Fluegel L."/>
            <person name="Davis C.M."/>
            <person name="Simpson J.R."/>
            <person name="Lauterbach L."/>
            <person name="Steele A.D."/>
            <person name="Gui C."/>
            <person name="Meng S."/>
            <person name="Li G."/>
            <person name="Viehrig K."/>
            <person name="Ye F."/>
            <person name="Su P."/>
            <person name="Kiefer A.F."/>
            <person name="Nichols A."/>
            <person name="Cepeda A.J."/>
            <person name="Yan W."/>
            <person name="Fan B."/>
            <person name="Jiang Y."/>
            <person name="Adhikari A."/>
            <person name="Zheng C.-J."/>
            <person name="Schuster L."/>
            <person name="Cowan T.M."/>
            <person name="Smanski M.J."/>
            <person name="Chevrette M.G."/>
            <person name="De Carvalho L.P.S."/>
            <person name="Shen B."/>
        </authorList>
    </citation>
    <scope>NUCLEOTIDE SEQUENCE [LARGE SCALE GENOMIC DNA]</scope>
    <source>
        <strain evidence="8 9">NPDC053399</strain>
    </source>
</reference>
<keyword evidence="6 8" id="KW-0456">Lyase</keyword>
<dbReference type="RefSeq" id="WP_399644832.1">
    <property type="nucleotide sequence ID" value="NZ_JBITYG010000001.1"/>
</dbReference>
<evidence type="ECO:0000256" key="3">
    <source>
        <dbReference type="ARBA" id="ARBA00012257"/>
    </source>
</evidence>
<sequence length="146" mass="15871">MRDCCGSHRWARRMALHRPYPDLDALLAAADEAAYDLTPGDLSEALACEAATPLPHRGGLAAHTALSAAQAAYENKFGNVFVIALKGDDPASLLNQVLTGIRARLANDEDEERVVTADELRRITRARLARLVAERSNAQSTAELHR</sequence>
<dbReference type="SUPFAM" id="SSF158694">
    <property type="entry name" value="UraD-Like"/>
    <property type="match status" value="1"/>
</dbReference>
<feature type="domain" description="Oxo-4-hydroxy-4-carboxy-5-ureidoimidazoline decarboxylase" evidence="7">
    <location>
        <begin position="2"/>
        <end position="48"/>
    </location>
</feature>
<proteinExistence type="predicted"/>
<gene>
    <name evidence="8" type="ORF">ACIGXA_04215</name>
</gene>
<accession>A0ABW8C1L2</accession>
<evidence type="ECO:0000259" key="7">
    <source>
        <dbReference type="Pfam" id="PF09349"/>
    </source>
</evidence>
<protein>
    <recommendedName>
        <fullName evidence="3">2-oxo-4-hydroxy-4-carboxy-5-ureidoimidazoline decarboxylase</fullName>
        <ecNumber evidence="3">4.1.1.97</ecNumber>
    </recommendedName>
</protein>
<keyword evidence="4" id="KW-0659">Purine metabolism</keyword>
<evidence type="ECO:0000256" key="6">
    <source>
        <dbReference type="ARBA" id="ARBA00023239"/>
    </source>
</evidence>
<feature type="domain" description="Oxo-4-hydroxy-4-carboxy-5-ureidoimidazoline decarboxylase" evidence="7">
    <location>
        <begin position="61"/>
        <end position="129"/>
    </location>
</feature>
<comment type="pathway">
    <text evidence="2">Purine metabolism; urate degradation; (S)-allantoin from urate: step 3/3.</text>
</comment>
<evidence type="ECO:0000256" key="2">
    <source>
        <dbReference type="ARBA" id="ARBA00004754"/>
    </source>
</evidence>
<evidence type="ECO:0000256" key="5">
    <source>
        <dbReference type="ARBA" id="ARBA00022793"/>
    </source>
</evidence>
<keyword evidence="9" id="KW-1185">Reference proteome</keyword>
<dbReference type="PANTHER" id="PTHR43466">
    <property type="entry name" value="2-OXO-4-HYDROXY-4-CARBOXY-5-UREIDOIMIDAZOLINE DECARBOXYLASE-RELATED"/>
    <property type="match status" value="1"/>
</dbReference>
<keyword evidence="5" id="KW-0210">Decarboxylase</keyword>
<name>A0ABW8C1L2_9ACTN</name>
<dbReference type="InterPro" id="IPR018020">
    <property type="entry name" value="OHCU_decarboxylase"/>
</dbReference>